<keyword evidence="3" id="KW-0732">Signal</keyword>
<proteinExistence type="predicted"/>
<evidence type="ECO:0000256" key="3">
    <source>
        <dbReference type="SAM" id="SignalP"/>
    </source>
</evidence>
<dbReference type="PANTHER" id="PTHR12283:SF6">
    <property type="entry name" value="GLUTAMINYL-PEPTIDE CYCLOTRANSFERASE-RELATED"/>
    <property type="match status" value="1"/>
</dbReference>
<evidence type="ECO:0000259" key="4">
    <source>
        <dbReference type="Pfam" id="PF04389"/>
    </source>
</evidence>
<comment type="caution">
    <text evidence="5">The sequence shown here is derived from an EMBL/GenBank/DDBJ whole genome shotgun (WGS) entry which is preliminary data.</text>
</comment>
<feature type="chain" id="PRO_5014801794" evidence="3">
    <location>
        <begin position="33"/>
        <end position="341"/>
    </location>
</feature>
<dbReference type="AlphaFoldDB" id="A0A2N6QTB3"/>
<organism evidence="5 6">
    <name type="scientific">Hoylesella buccalis</name>
    <dbReference type="NCBI Taxonomy" id="28127"/>
    <lineage>
        <taxon>Bacteria</taxon>
        <taxon>Pseudomonadati</taxon>
        <taxon>Bacteroidota</taxon>
        <taxon>Bacteroidia</taxon>
        <taxon>Bacteroidales</taxon>
        <taxon>Prevotellaceae</taxon>
        <taxon>Hoylesella</taxon>
    </lineage>
</organism>
<dbReference type="EMBL" id="PNGJ01000001">
    <property type="protein sequence ID" value="PMC25287.1"/>
    <property type="molecule type" value="Genomic_DNA"/>
</dbReference>
<feature type="signal peptide" evidence="3">
    <location>
        <begin position="1"/>
        <end position="32"/>
    </location>
</feature>
<feature type="domain" description="Peptidase M28" evidence="4">
    <location>
        <begin position="113"/>
        <end position="336"/>
    </location>
</feature>
<dbReference type="InterPro" id="IPR007484">
    <property type="entry name" value="Peptidase_M28"/>
</dbReference>
<evidence type="ECO:0000256" key="1">
    <source>
        <dbReference type="ARBA" id="ARBA00022679"/>
    </source>
</evidence>
<keyword evidence="2" id="KW-0012">Acyltransferase</keyword>
<dbReference type="GO" id="GO:0008270">
    <property type="term" value="F:zinc ion binding"/>
    <property type="evidence" value="ECO:0007669"/>
    <property type="project" value="TreeGrafter"/>
</dbReference>
<sequence>MKKKQIIMVTIMGIVLAAAVALGWQATKGASADVGNEGETALAQQPVGPAFNADSAYAYIQAQCDFGPRTMNSEAHEQCANWIIRKFQQFGCDVTTQKTDVKGYDGTTLHATNIMAKYKPEATKRILLCAHWDSRPWADNDPDSANWRKPVMAANDGASGIAVMLELARLLQNDTTLTYGIDFVCFDAEDWGTPQWEKQSGGEDSWALGAQYWAKNASHDNRPEYGILLDMVGGQGAKFYQELASKQYAPNIVEKVWAAAEAAGYGSYFPRQDGGYITDDHIPVNEHAKIPTIDIIPFYPDCPQSSFGPTWHTIHDTMEHIDKNTLKAVGQTVVQVLFSEE</sequence>
<evidence type="ECO:0000256" key="2">
    <source>
        <dbReference type="ARBA" id="ARBA00023315"/>
    </source>
</evidence>
<dbReference type="PANTHER" id="PTHR12283">
    <property type="entry name" value="GLUTAMINYL-PEPTIDE CYCLOTRANSFERASE"/>
    <property type="match status" value="1"/>
</dbReference>
<dbReference type="Proteomes" id="UP000235564">
    <property type="component" value="Unassembled WGS sequence"/>
</dbReference>
<accession>A0A2N6QTB3</accession>
<dbReference type="InterPro" id="IPR040234">
    <property type="entry name" value="QC/QCL"/>
</dbReference>
<dbReference type="GO" id="GO:0016603">
    <property type="term" value="F:glutaminyl-peptide cyclotransferase activity"/>
    <property type="evidence" value="ECO:0007669"/>
    <property type="project" value="TreeGrafter"/>
</dbReference>
<dbReference type="RefSeq" id="WP_102696225.1">
    <property type="nucleotide sequence ID" value="NZ_PNGJ01000001.1"/>
</dbReference>
<name>A0A2N6QTB3_9BACT</name>
<dbReference type="Gene3D" id="3.40.630.10">
    <property type="entry name" value="Zn peptidases"/>
    <property type="match status" value="1"/>
</dbReference>
<evidence type="ECO:0000313" key="5">
    <source>
        <dbReference type="EMBL" id="PMC25287.1"/>
    </source>
</evidence>
<reference evidence="5 6" key="1">
    <citation type="submission" date="2017-09" db="EMBL/GenBank/DDBJ databases">
        <title>Bacterial strain isolated from the female urinary microbiota.</title>
        <authorList>
            <person name="Thomas-White K."/>
            <person name="Kumar N."/>
            <person name="Forster S."/>
            <person name="Putonti C."/>
            <person name="Lawley T."/>
            <person name="Wolfe A.J."/>
        </authorList>
    </citation>
    <scope>NUCLEOTIDE SEQUENCE [LARGE SCALE GENOMIC DNA]</scope>
    <source>
        <strain evidence="5 6">UMB0536</strain>
    </source>
</reference>
<dbReference type="OrthoDB" id="9773494at2"/>
<evidence type="ECO:0000313" key="6">
    <source>
        <dbReference type="Proteomes" id="UP000235564"/>
    </source>
</evidence>
<keyword evidence="1 5" id="KW-0808">Transferase</keyword>
<dbReference type="Pfam" id="PF04389">
    <property type="entry name" value="Peptidase_M28"/>
    <property type="match status" value="1"/>
</dbReference>
<dbReference type="SUPFAM" id="SSF53187">
    <property type="entry name" value="Zn-dependent exopeptidases"/>
    <property type="match status" value="1"/>
</dbReference>
<gene>
    <name evidence="5" type="ORF">CJ231_00260</name>
</gene>
<protein>
    <submittedName>
        <fullName evidence="5">Glutamine cyclotransferase</fullName>
    </submittedName>
</protein>